<comment type="similarity">
    <text evidence="1 2">Belongs to the CutC family.</text>
</comment>
<evidence type="ECO:0000313" key="4">
    <source>
        <dbReference type="Proteomes" id="UP000198741"/>
    </source>
</evidence>
<sequence>MTTVIGTEVCVQSTLGARAAVTGGADRIELCAALELGGITPSAGLIESVVDVIDTHVLIRPRAGDFVYDRDEIRVMAKDVEHAIDKGARSVVIGALTEAGDIDLPAMTRLLNAAQDVPVTFHRAFDATRDPLAALDVLLELGVNRLLTSGARPTAQEGLTLLAELIRRAGDELVVMPGSGVTPANAADIVRATGAREIHFSARRPIAVAQGRGPLTGPLDGGERYETSADLVRATVVAVTDLP</sequence>
<dbReference type="GO" id="GO:0005737">
    <property type="term" value="C:cytoplasm"/>
    <property type="evidence" value="ECO:0007669"/>
    <property type="project" value="UniProtKB-SubCell"/>
</dbReference>
<dbReference type="RefSeq" id="WP_197676411.1">
    <property type="nucleotide sequence ID" value="NZ_LT629710.1"/>
</dbReference>
<proteinExistence type="inferred from homology"/>
<gene>
    <name evidence="2" type="primary">cutC</name>
    <name evidence="3" type="ORF">SAMN04515671_0991</name>
</gene>
<keyword evidence="4" id="KW-1185">Reference proteome</keyword>
<keyword evidence="2" id="KW-0963">Cytoplasm</keyword>
<dbReference type="EMBL" id="LT629710">
    <property type="protein sequence ID" value="SDO45628.1"/>
    <property type="molecule type" value="Genomic_DNA"/>
</dbReference>
<accession>A0A1H0JPH7</accession>
<dbReference type="AlphaFoldDB" id="A0A1H0JPH7"/>
<evidence type="ECO:0000256" key="2">
    <source>
        <dbReference type="HAMAP-Rule" id="MF_00795"/>
    </source>
</evidence>
<dbReference type="InterPro" id="IPR005627">
    <property type="entry name" value="CutC-like"/>
</dbReference>
<dbReference type="PANTHER" id="PTHR12598:SF0">
    <property type="entry name" value="COPPER HOMEOSTASIS PROTEIN CUTC HOMOLOG"/>
    <property type="match status" value="1"/>
</dbReference>
<comment type="caution">
    <text evidence="2">Once thought to be involved in copper homeostasis, experiments in E.coli have shown this is not the case.</text>
</comment>
<dbReference type="Pfam" id="PF03932">
    <property type="entry name" value="CutC"/>
    <property type="match status" value="1"/>
</dbReference>
<dbReference type="PANTHER" id="PTHR12598">
    <property type="entry name" value="COPPER HOMEOSTASIS PROTEIN CUTC"/>
    <property type="match status" value="1"/>
</dbReference>
<organism evidence="3 4">
    <name type="scientific">Nakamurella panacisegetis</name>
    <dbReference type="NCBI Taxonomy" id="1090615"/>
    <lineage>
        <taxon>Bacteria</taxon>
        <taxon>Bacillati</taxon>
        <taxon>Actinomycetota</taxon>
        <taxon>Actinomycetes</taxon>
        <taxon>Nakamurellales</taxon>
        <taxon>Nakamurellaceae</taxon>
        <taxon>Nakamurella</taxon>
    </lineage>
</organism>
<name>A0A1H0JPH7_9ACTN</name>
<reference evidence="3 4" key="1">
    <citation type="submission" date="2016-10" db="EMBL/GenBank/DDBJ databases">
        <authorList>
            <person name="de Groot N.N."/>
        </authorList>
    </citation>
    <scope>NUCLEOTIDE SEQUENCE [LARGE SCALE GENOMIC DNA]</scope>
    <source>
        <strain evidence="4">P4-7,KCTC 19426,CECT 7604</strain>
    </source>
</reference>
<evidence type="ECO:0000256" key="1">
    <source>
        <dbReference type="ARBA" id="ARBA00007768"/>
    </source>
</evidence>
<dbReference type="Gene3D" id="3.20.20.380">
    <property type="entry name" value="Copper homeostasis (CutC) domain"/>
    <property type="match status" value="1"/>
</dbReference>
<evidence type="ECO:0000313" key="3">
    <source>
        <dbReference type="EMBL" id="SDO45628.1"/>
    </source>
</evidence>
<dbReference type="InterPro" id="IPR036822">
    <property type="entry name" value="CutC-like_dom_sf"/>
</dbReference>
<dbReference type="STRING" id="1090615.SAMN04515671_0991"/>
<dbReference type="HAMAP" id="MF_00795">
    <property type="entry name" value="CutC"/>
    <property type="match status" value="1"/>
</dbReference>
<dbReference type="Proteomes" id="UP000198741">
    <property type="component" value="Chromosome I"/>
</dbReference>
<comment type="subcellular location">
    <subcellularLocation>
        <location evidence="2">Cytoplasm</location>
    </subcellularLocation>
</comment>
<dbReference type="GO" id="GO:0005507">
    <property type="term" value="F:copper ion binding"/>
    <property type="evidence" value="ECO:0007669"/>
    <property type="project" value="TreeGrafter"/>
</dbReference>
<protein>
    <recommendedName>
        <fullName evidence="2">PF03932 family protein CutC</fullName>
    </recommendedName>
</protein>
<dbReference type="SUPFAM" id="SSF110395">
    <property type="entry name" value="CutC-like"/>
    <property type="match status" value="1"/>
</dbReference>